<evidence type="ECO:0000256" key="1">
    <source>
        <dbReference type="ARBA" id="ARBA00004141"/>
    </source>
</evidence>
<dbReference type="EMBL" id="JAGPXF010000003">
    <property type="protein sequence ID" value="KAH7252498.1"/>
    <property type="molecule type" value="Genomic_DNA"/>
</dbReference>
<evidence type="ECO:0000256" key="5">
    <source>
        <dbReference type="ARBA" id="ARBA00023136"/>
    </source>
</evidence>
<comment type="subcellular location">
    <subcellularLocation>
        <location evidence="1">Membrane</location>
        <topology evidence="1">Multi-pass membrane protein</topology>
    </subcellularLocation>
</comment>
<proteinExistence type="inferred from homology"/>
<dbReference type="InterPro" id="IPR038213">
    <property type="entry name" value="IFI6/IFI27-like_sf"/>
</dbReference>
<dbReference type="PANTHER" id="PTHR16932:SF18">
    <property type="entry name" value="INTERFERON, ALPHA-INDUCIBLE PROTEIN 27-LIKE 2"/>
    <property type="match status" value="1"/>
</dbReference>
<name>A0A8K0WFC7_9HYPO</name>
<sequence>MAIPIALLQSALEFMGFTSIGPAAGSFAACAQSMIGNVAPGSCFAILQSTGMGGYGVEIAKKAAWFAAEPAFSILHNVMKSGNLTCPV</sequence>
<gene>
    <name evidence="6" type="ORF">BKA59DRAFT_510598</name>
</gene>
<dbReference type="GO" id="GO:0016020">
    <property type="term" value="C:membrane"/>
    <property type="evidence" value="ECO:0007669"/>
    <property type="project" value="UniProtKB-SubCell"/>
</dbReference>
<evidence type="ECO:0000256" key="3">
    <source>
        <dbReference type="ARBA" id="ARBA00022692"/>
    </source>
</evidence>
<keyword evidence="3" id="KW-0812">Transmembrane</keyword>
<accession>A0A8K0WFC7</accession>
<evidence type="ECO:0000313" key="7">
    <source>
        <dbReference type="Proteomes" id="UP000813427"/>
    </source>
</evidence>
<organism evidence="6 7">
    <name type="scientific">Fusarium tricinctum</name>
    <dbReference type="NCBI Taxonomy" id="61284"/>
    <lineage>
        <taxon>Eukaryota</taxon>
        <taxon>Fungi</taxon>
        <taxon>Dikarya</taxon>
        <taxon>Ascomycota</taxon>
        <taxon>Pezizomycotina</taxon>
        <taxon>Sordariomycetes</taxon>
        <taxon>Hypocreomycetidae</taxon>
        <taxon>Hypocreales</taxon>
        <taxon>Nectriaceae</taxon>
        <taxon>Fusarium</taxon>
        <taxon>Fusarium tricinctum species complex</taxon>
    </lineage>
</organism>
<comment type="similarity">
    <text evidence="2">Belongs to the IFI6/IFI27 family.</text>
</comment>
<protein>
    <submittedName>
        <fullName evidence="6">Uncharacterized protein</fullName>
    </submittedName>
</protein>
<keyword evidence="7" id="KW-1185">Reference proteome</keyword>
<dbReference type="Pfam" id="PF06140">
    <property type="entry name" value="Ifi-6-16"/>
    <property type="match status" value="1"/>
</dbReference>
<dbReference type="AlphaFoldDB" id="A0A8K0WFC7"/>
<dbReference type="Proteomes" id="UP000813427">
    <property type="component" value="Unassembled WGS sequence"/>
</dbReference>
<evidence type="ECO:0000256" key="4">
    <source>
        <dbReference type="ARBA" id="ARBA00022989"/>
    </source>
</evidence>
<keyword evidence="5" id="KW-0472">Membrane</keyword>
<reference evidence="6" key="1">
    <citation type="journal article" date="2021" name="Nat. Commun.">
        <title>Genetic determinants of endophytism in the Arabidopsis root mycobiome.</title>
        <authorList>
            <person name="Mesny F."/>
            <person name="Miyauchi S."/>
            <person name="Thiergart T."/>
            <person name="Pickel B."/>
            <person name="Atanasova L."/>
            <person name="Karlsson M."/>
            <person name="Huettel B."/>
            <person name="Barry K.W."/>
            <person name="Haridas S."/>
            <person name="Chen C."/>
            <person name="Bauer D."/>
            <person name="Andreopoulos W."/>
            <person name="Pangilinan J."/>
            <person name="LaButti K."/>
            <person name="Riley R."/>
            <person name="Lipzen A."/>
            <person name="Clum A."/>
            <person name="Drula E."/>
            <person name="Henrissat B."/>
            <person name="Kohler A."/>
            <person name="Grigoriev I.V."/>
            <person name="Martin F.M."/>
            <person name="Hacquard S."/>
        </authorList>
    </citation>
    <scope>NUCLEOTIDE SEQUENCE</scope>
    <source>
        <strain evidence="6">MPI-SDFR-AT-0068</strain>
    </source>
</reference>
<dbReference type="InterPro" id="IPR009311">
    <property type="entry name" value="IFI6/IFI27-like"/>
</dbReference>
<keyword evidence="4" id="KW-1133">Transmembrane helix</keyword>
<dbReference type="PANTHER" id="PTHR16932">
    <property type="entry name" value="INTERFERON ALPHA-INDUCIBLE PROTEIN 27"/>
    <property type="match status" value="1"/>
</dbReference>
<comment type="caution">
    <text evidence="6">The sequence shown here is derived from an EMBL/GenBank/DDBJ whole genome shotgun (WGS) entry which is preliminary data.</text>
</comment>
<evidence type="ECO:0000256" key="2">
    <source>
        <dbReference type="ARBA" id="ARBA00007262"/>
    </source>
</evidence>
<evidence type="ECO:0000313" key="6">
    <source>
        <dbReference type="EMBL" id="KAH7252498.1"/>
    </source>
</evidence>
<dbReference type="Gene3D" id="6.10.110.10">
    <property type="match status" value="1"/>
</dbReference>
<dbReference type="OrthoDB" id="440424at2759"/>